<dbReference type="AlphaFoldDB" id="A0AAD7BF99"/>
<evidence type="ECO:0000313" key="2">
    <source>
        <dbReference type="EMBL" id="KAJ7619260.1"/>
    </source>
</evidence>
<gene>
    <name evidence="2" type="ORF">FB45DRAFT_799602</name>
</gene>
<sequence length="370" mass="40943">MIVPQAKDSQSPEAPMEAPPAYDTAEASSSSSRPAPVEKVSPRSPTSPSSSTVKPRAVQKSTWNHLQDDMGGLLVGMGLGTTQYRVAQEVRKTVTGLIHDLVRDQTIDSNMACDGILESCNEICVAHSIDIASLLQRAYIEGHTPLYWAIVKRPTDQLEPKDLEPPPLIRALLRYSAPLRDATLRDVRLACLHNCDQWLFQSLRMSPEFGALSHKDQLLLGVQVPPDTLKIGEPARHDAPFSVEFEVAHFQKRMRISRLVTLDFISHARMWQITFFIADGDWGLNDGEWAARLSLLNPSPPTAVQATYTLDLHAPEDDVPEKLELTGKLEADDKNLSAALPDAVQYPRSPFLTSEGNLRGTLTVQITQKK</sequence>
<keyword evidence="3" id="KW-1185">Reference proteome</keyword>
<evidence type="ECO:0000313" key="3">
    <source>
        <dbReference type="Proteomes" id="UP001221142"/>
    </source>
</evidence>
<evidence type="ECO:0000256" key="1">
    <source>
        <dbReference type="SAM" id="MobiDB-lite"/>
    </source>
</evidence>
<name>A0AAD7BF99_9AGAR</name>
<comment type="caution">
    <text evidence="2">The sequence shown here is derived from an EMBL/GenBank/DDBJ whole genome shotgun (WGS) entry which is preliminary data.</text>
</comment>
<dbReference type="EMBL" id="JARKIF010000018">
    <property type="protein sequence ID" value="KAJ7619260.1"/>
    <property type="molecule type" value="Genomic_DNA"/>
</dbReference>
<accession>A0AAD7BF99</accession>
<dbReference type="Proteomes" id="UP001221142">
    <property type="component" value="Unassembled WGS sequence"/>
</dbReference>
<feature type="compositionally biased region" description="Low complexity" evidence="1">
    <location>
        <begin position="42"/>
        <end position="56"/>
    </location>
</feature>
<proteinExistence type="predicted"/>
<organism evidence="2 3">
    <name type="scientific">Roridomyces roridus</name>
    <dbReference type="NCBI Taxonomy" id="1738132"/>
    <lineage>
        <taxon>Eukaryota</taxon>
        <taxon>Fungi</taxon>
        <taxon>Dikarya</taxon>
        <taxon>Basidiomycota</taxon>
        <taxon>Agaricomycotina</taxon>
        <taxon>Agaricomycetes</taxon>
        <taxon>Agaricomycetidae</taxon>
        <taxon>Agaricales</taxon>
        <taxon>Marasmiineae</taxon>
        <taxon>Mycenaceae</taxon>
        <taxon>Roridomyces</taxon>
    </lineage>
</organism>
<feature type="region of interest" description="Disordered" evidence="1">
    <location>
        <begin position="1"/>
        <end position="62"/>
    </location>
</feature>
<reference evidence="2" key="1">
    <citation type="submission" date="2023-03" db="EMBL/GenBank/DDBJ databases">
        <title>Massive genome expansion in bonnet fungi (Mycena s.s.) driven by repeated elements and novel gene families across ecological guilds.</title>
        <authorList>
            <consortium name="Lawrence Berkeley National Laboratory"/>
            <person name="Harder C.B."/>
            <person name="Miyauchi S."/>
            <person name="Viragh M."/>
            <person name="Kuo A."/>
            <person name="Thoen E."/>
            <person name="Andreopoulos B."/>
            <person name="Lu D."/>
            <person name="Skrede I."/>
            <person name="Drula E."/>
            <person name="Henrissat B."/>
            <person name="Morin E."/>
            <person name="Kohler A."/>
            <person name="Barry K."/>
            <person name="LaButti K."/>
            <person name="Morin E."/>
            <person name="Salamov A."/>
            <person name="Lipzen A."/>
            <person name="Mereny Z."/>
            <person name="Hegedus B."/>
            <person name="Baldrian P."/>
            <person name="Stursova M."/>
            <person name="Weitz H."/>
            <person name="Taylor A."/>
            <person name="Grigoriev I.V."/>
            <person name="Nagy L.G."/>
            <person name="Martin F."/>
            <person name="Kauserud H."/>
        </authorList>
    </citation>
    <scope>NUCLEOTIDE SEQUENCE</scope>
    <source>
        <strain evidence="2">9284</strain>
    </source>
</reference>
<protein>
    <submittedName>
        <fullName evidence="2">Uncharacterized protein</fullName>
    </submittedName>
</protein>